<dbReference type="PROSITE" id="PS51118">
    <property type="entry name" value="HTH_HXLR"/>
    <property type="match status" value="1"/>
</dbReference>
<evidence type="ECO:0000256" key="1">
    <source>
        <dbReference type="ARBA" id="ARBA00023015"/>
    </source>
</evidence>
<dbReference type="PANTHER" id="PTHR33204:SF18">
    <property type="entry name" value="TRANSCRIPTIONAL REGULATORY PROTEIN"/>
    <property type="match status" value="1"/>
</dbReference>
<comment type="caution">
    <text evidence="5">The sequence shown here is derived from an EMBL/GenBank/DDBJ whole genome shotgun (WGS) entry which is preliminary data.</text>
</comment>
<dbReference type="SUPFAM" id="SSF46785">
    <property type="entry name" value="Winged helix' DNA-binding domain"/>
    <property type="match status" value="1"/>
</dbReference>
<dbReference type="InterPro" id="IPR002577">
    <property type="entry name" value="HTH_HxlR"/>
</dbReference>
<evidence type="ECO:0000256" key="2">
    <source>
        <dbReference type="ARBA" id="ARBA00023125"/>
    </source>
</evidence>
<dbReference type="RefSeq" id="WP_106614632.1">
    <property type="nucleotide sequence ID" value="NZ_PYAX01000002.1"/>
</dbReference>
<dbReference type="EMBL" id="PYAX01000002">
    <property type="protein sequence ID" value="PSL57759.1"/>
    <property type="molecule type" value="Genomic_DNA"/>
</dbReference>
<proteinExistence type="predicted"/>
<dbReference type="Pfam" id="PF01638">
    <property type="entry name" value="HxlR"/>
    <property type="match status" value="1"/>
</dbReference>
<dbReference type="Gene3D" id="1.10.10.10">
    <property type="entry name" value="Winged helix-like DNA-binding domain superfamily/Winged helix DNA-binding domain"/>
    <property type="match status" value="1"/>
</dbReference>
<dbReference type="PANTHER" id="PTHR33204">
    <property type="entry name" value="TRANSCRIPTIONAL REGULATOR, MARR FAMILY"/>
    <property type="match status" value="1"/>
</dbReference>
<keyword evidence="6" id="KW-1185">Reference proteome</keyword>
<sequence length="157" mass="17266">MLRRTYDDQVCSVARALEVVGERWTLLIIRDALSGVTRFDGFLHRLPIARNVLSDRLNGLVEHGVLERVRYQDRPPRHEYRLTAKGRELTPVVLALMEWGDNHLPTPTGPPAVAEHVGCGGTVHARMTCDCCGRRVAPGTVVGRSTGAATPPGPARR</sequence>
<gene>
    <name evidence="5" type="ORF">B0I31_102738</name>
</gene>
<evidence type="ECO:0000259" key="4">
    <source>
        <dbReference type="PROSITE" id="PS51118"/>
    </source>
</evidence>
<keyword evidence="3" id="KW-0804">Transcription</keyword>
<keyword evidence="1" id="KW-0805">Transcription regulation</keyword>
<feature type="domain" description="HTH hxlR-type" evidence="4">
    <location>
        <begin position="11"/>
        <end position="108"/>
    </location>
</feature>
<evidence type="ECO:0000313" key="5">
    <source>
        <dbReference type="EMBL" id="PSL57759.1"/>
    </source>
</evidence>
<reference evidence="5 6" key="1">
    <citation type="submission" date="2018-03" db="EMBL/GenBank/DDBJ databases">
        <title>Genomic Encyclopedia of Type Strains, Phase III (KMG-III): the genomes of soil and plant-associated and newly described type strains.</title>
        <authorList>
            <person name="Whitman W."/>
        </authorList>
    </citation>
    <scope>NUCLEOTIDE SEQUENCE [LARGE SCALE GENOMIC DNA]</scope>
    <source>
        <strain evidence="5 6">CGMCC 4.7097</strain>
    </source>
</reference>
<evidence type="ECO:0000256" key="3">
    <source>
        <dbReference type="ARBA" id="ARBA00023163"/>
    </source>
</evidence>
<dbReference type="InterPro" id="IPR036390">
    <property type="entry name" value="WH_DNA-bd_sf"/>
</dbReference>
<name>A0A2P8IH16_SACCR</name>
<dbReference type="Proteomes" id="UP000241118">
    <property type="component" value="Unassembled WGS sequence"/>
</dbReference>
<accession>A0A2P8IH16</accession>
<dbReference type="GO" id="GO:0003677">
    <property type="term" value="F:DNA binding"/>
    <property type="evidence" value="ECO:0007669"/>
    <property type="project" value="UniProtKB-KW"/>
</dbReference>
<dbReference type="AlphaFoldDB" id="A0A2P8IH16"/>
<dbReference type="InterPro" id="IPR036388">
    <property type="entry name" value="WH-like_DNA-bd_sf"/>
</dbReference>
<evidence type="ECO:0000313" key="6">
    <source>
        <dbReference type="Proteomes" id="UP000241118"/>
    </source>
</evidence>
<keyword evidence="2" id="KW-0238">DNA-binding</keyword>
<dbReference type="OrthoDB" id="5181972at2"/>
<organism evidence="5 6">
    <name type="scientific">Saccharothrix carnea</name>
    <dbReference type="NCBI Taxonomy" id="1280637"/>
    <lineage>
        <taxon>Bacteria</taxon>
        <taxon>Bacillati</taxon>
        <taxon>Actinomycetota</taxon>
        <taxon>Actinomycetes</taxon>
        <taxon>Pseudonocardiales</taxon>
        <taxon>Pseudonocardiaceae</taxon>
        <taxon>Saccharothrix</taxon>
    </lineage>
</organism>
<protein>
    <submittedName>
        <fullName evidence="5">HxlR family transcriptional regulator</fullName>
    </submittedName>
</protein>